<sequence>MIDRETAEQTLDGLLMCAIVLIEDAHPELVIAKAESGPDHLRRFVMIQQLGDKLVSIADAATAITDGADTRRDS</sequence>
<comment type="caution">
    <text evidence="1">The sequence shown here is derived from an EMBL/GenBank/DDBJ whole genome shotgun (WGS) entry which is preliminary data.</text>
</comment>
<accession>A0A3D9F6L9</accession>
<dbReference type="Proteomes" id="UP000256310">
    <property type="component" value="Unassembled WGS sequence"/>
</dbReference>
<evidence type="ECO:0000313" key="1">
    <source>
        <dbReference type="EMBL" id="RED11017.1"/>
    </source>
</evidence>
<proteinExistence type="predicted"/>
<dbReference type="RefSeq" id="WP_116237443.1">
    <property type="nucleotide sequence ID" value="NZ_QRDP01000010.1"/>
</dbReference>
<dbReference type="AlphaFoldDB" id="A0A3D9F6L9"/>
<dbReference type="EMBL" id="QRDP01000010">
    <property type="protein sequence ID" value="RED11017.1"/>
    <property type="molecule type" value="Genomic_DNA"/>
</dbReference>
<gene>
    <name evidence="1" type="ORF">DFR46_2954</name>
</gene>
<name>A0A3D9F6L9_9SPHN</name>
<protein>
    <submittedName>
        <fullName evidence="1">Uncharacterized protein</fullName>
    </submittedName>
</protein>
<keyword evidence="2" id="KW-1185">Reference proteome</keyword>
<reference evidence="1 2" key="1">
    <citation type="submission" date="2018-07" db="EMBL/GenBank/DDBJ databases">
        <title>Genomic Encyclopedia of Type Strains, Phase IV (KMG-IV): sequencing the most valuable type-strain genomes for metagenomic binning, comparative biology and taxonomic classification.</title>
        <authorList>
            <person name="Goeker M."/>
        </authorList>
    </citation>
    <scope>NUCLEOTIDE SEQUENCE [LARGE SCALE GENOMIC DNA]</scope>
    <source>
        <strain evidence="1 2">DSM 26725</strain>
    </source>
</reference>
<organism evidence="1 2">
    <name type="scientific">Parasphingopyxis lamellibrachiae</name>
    <dbReference type="NCBI Taxonomy" id="680125"/>
    <lineage>
        <taxon>Bacteria</taxon>
        <taxon>Pseudomonadati</taxon>
        <taxon>Pseudomonadota</taxon>
        <taxon>Alphaproteobacteria</taxon>
        <taxon>Sphingomonadales</taxon>
        <taxon>Sphingomonadaceae</taxon>
        <taxon>Parasphingopyxis</taxon>
    </lineage>
</organism>
<evidence type="ECO:0000313" key="2">
    <source>
        <dbReference type="Proteomes" id="UP000256310"/>
    </source>
</evidence>